<evidence type="ECO:0000256" key="4">
    <source>
        <dbReference type="ARBA" id="ARBA00048098"/>
    </source>
</evidence>
<dbReference type="PANTHER" id="PTHR45704">
    <property type="entry name" value="RAS-LIKE FAMILY MEMBER 11"/>
    <property type="match status" value="1"/>
</dbReference>
<accession>A0A9C6U806</accession>
<dbReference type="InterPro" id="IPR051065">
    <property type="entry name" value="Ras-related_GTPase"/>
</dbReference>
<dbReference type="PRINTS" id="PR00449">
    <property type="entry name" value="RASTRNSFRMNG"/>
</dbReference>
<feature type="compositionally biased region" description="Basic and acidic residues" evidence="5">
    <location>
        <begin position="121"/>
        <end position="135"/>
    </location>
</feature>
<organism evidence="6 7">
    <name type="scientific">Frankliniella occidentalis</name>
    <name type="common">Western flower thrips</name>
    <name type="synonym">Euthrips occidentalis</name>
    <dbReference type="NCBI Taxonomy" id="133901"/>
    <lineage>
        <taxon>Eukaryota</taxon>
        <taxon>Metazoa</taxon>
        <taxon>Ecdysozoa</taxon>
        <taxon>Arthropoda</taxon>
        <taxon>Hexapoda</taxon>
        <taxon>Insecta</taxon>
        <taxon>Pterygota</taxon>
        <taxon>Neoptera</taxon>
        <taxon>Paraneoptera</taxon>
        <taxon>Thysanoptera</taxon>
        <taxon>Terebrantia</taxon>
        <taxon>Thripoidea</taxon>
        <taxon>Thripidae</taxon>
        <taxon>Frankliniella</taxon>
    </lineage>
</organism>
<evidence type="ECO:0000313" key="6">
    <source>
        <dbReference type="Proteomes" id="UP000504606"/>
    </source>
</evidence>
<dbReference type="GeneID" id="113216682"/>
<keyword evidence="6" id="KW-1185">Reference proteome</keyword>
<dbReference type="InterPro" id="IPR001806">
    <property type="entry name" value="Small_GTPase"/>
</dbReference>
<reference evidence="7" key="1">
    <citation type="submission" date="2025-08" db="UniProtKB">
        <authorList>
            <consortium name="RefSeq"/>
        </authorList>
    </citation>
    <scope>IDENTIFICATION</scope>
    <source>
        <tissue evidence="7">Whole organism</tissue>
    </source>
</reference>
<evidence type="ECO:0000256" key="1">
    <source>
        <dbReference type="ARBA" id="ARBA00008344"/>
    </source>
</evidence>
<dbReference type="AlphaFoldDB" id="A0A9C6U806"/>
<dbReference type="Pfam" id="PF00071">
    <property type="entry name" value="Ras"/>
    <property type="match status" value="1"/>
</dbReference>
<dbReference type="GO" id="GO:0005525">
    <property type="term" value="F:GTP binding"/>
    <property type="evidence" value="ECO:0007669"/>
    <property type="project" value="InterPro"/>
</dbReference>
<gene>
    <name evidence="7" type="primary">LOC113216682</name>
</gene>
<feature type="compositionally biased region" description="Low complexity" evidence="5">
    <location>
        <begin position="136"/>
        <end position="151"/>
    </location>
</feature>
<dbReference type="RefSeq" id="XP_052123548.1">
    <property type="nucleotide sequence ID" value="XM_052267588.1"/>
</dbReference>
<dbReference type="GO" id="GO:0003925">
    <property type="term" value="F:G protein activity"/>
    <property type="evidence" value="ECO:0007669"/>
    <property type="project" value="UniProtKB-EC"/>
</dbReference>
<evidence type="ECO:0000256" key="3">
    <source>
        <dbReference type="ARBA" id="ARBA00022801"/>
    </source>
</evidence>
<evidence type="ECO:0000313" key="7">
    <source>
        <dbReference type="RefSeq" id="XP_052123548.1"/>
    </source>
</evidence>
<dbReference type="OrthoDB" id="18798at2759"/>
<dbReference type="EC" id="3.6.5.2" evidence="2"/>
<evidence type="ECO:0000256" key="2">
    <source>
        <dbReference type="ARBA" id="ARBA00011984"/>
    </source>
</evidence>
<dbReference type="Proteomes" id="UP000504606">
    <property type="component" value="Unplaced"/>
</dbReference>
<feature type="region of interest" description="Disordered" evidence="5">
    <location>
        <begin position="121"/>
        <end position="216"/>
    </location>
</feature>
<sequence>MTNLNRIRVVVMGGARVGKSAVTVRYLTKRYIGEYSSSTDFLYRHCVTFDSVTTEVEILDTSKCAAMGCLDEHLRWGEAFVVVYSVCDALSFHDARDLLEKVAAAKLPGYCTTLLLGNKRDLDHSRAPPDRDVVRGRGAPAAARGAAARQAARGRRPAQQRRDQCARGRRRPQRDPDGPGRQASAGRAVGEVLDAGARRGRVLPRGQAPRLPPRARRRRALGEGAHRHQGAGRRLHAGDCRARHSHHHEEGPAGVGARRPHAHHHHGLDDELRGHDAVVHAPDGGLCRPHLVDGHLACRVVGVDASTRDFGVYGNAECRCGRNHCASS</sequence>
<protein>
    <recommendedName>
        <fullName evidence="2">small monomeric GTPase</fullName>
        <ecNumber evidence="2">3.6.5.2</ecNumber>
    </recommendedName>
</protein>
<comment type="catalytic activity">
    <reaction evidence="4">
        <text>GTP + H2O = GDP + phosphate + H(+)</text>
        <dbReference type="Rhea" id="RHEA:19669"/>
        <dbReference type="ChEBI" id="CHEBI:15377"/>
        <dbReference type="ChEBI" id="CHEBI:15378"/>
        <dbReference type="ChEBI" id="CHEBI:37565"/>
        <dbReference type="ChEBI" id="CHEBI:43474"/>
        <dbReference type="ChEBI" id="CHEBI:58189"/>
        <dbReference type="EC" id="3.6.5.2"/>
    </reaction>
</comment>
<comment type="similarity">
    <text evidence="1">Belongs to the small GTPase superfamily. Ras family.</text>
</comment>
<proteinExistence type="inferred from homology"/>
<dbReference type="InterPro" id="IPR027417">
    <property type="entry name" value="P-loop_NTPase"/>
</dbReference>
<dbReference type="PROSITE" id="PS51421">
    <property type="entry name" value="RAS"/>
    <property type="match status" value="1"/>
</dbReference>
<dbReference type="SMART" id="SM00173">
    <property type="entry name" value="RAS"/>
    <property type="match status" value="1"/>
</dbReference>
<evidence type="ECO:0000256" key="5">
    <source>
        <dbReference type="SAM" id="MobiDB-lite"/>
    </source>
</evidence>
<feature type="region of interest" description="Disordered" evidence="5">
    <location>
        <begin position="243"/>
        <end position="270"/>
    </location>
</feature>
<dbReference type="SUPFAM" id="SSF52540">
    <property type="entry name" value="P-loop containing nucleoside triphosphate hydrolases"/>
    <property type="match status" value="1"/>
</dbReference>
<name>A0A9C6U806_FRAOC</name>
<dbReference type="Gene3D" id="3.40.50.300">
    <property type="entry name" value="P-loop containing nucleotide triphosphate hydrolases"/>
    <property type="match status" value="1"/>
</dbReference>
<keyword evidence="3" id="KW-0378">Hydrolase</keyword>